<gene>
    <name evidence="2" type="ORF">BAY60_08920</name>
</gene>
<dbReference type="Proteomes" id="UP000249915">
    <property type="component" value="Unassembled WGS sequence"/>
</dbReference>
<comment type="caution">
    <text evidence="2">The sequence shown here is derived from an EMBL/GenBank/DDBJ whole genome shotgun (WGS) entry which is preliminary data.</text>
</comment>
<protein>
    <submittedName>
        <fullName evidence="2">Uncharacterized protein</fullName>
    </submittedName>
</protein>
<dbReference type="AlphaFoldDB" id="A0A2V4BAQ7"/>
<dbReference type="EMBL" id="MASW01000001">
    <property type="protein sequence ID" value="PXY32378.1"/>
    <property type="molecule type" value="Genomic_DNA"/>
</dbReference>
<evidence type="ECO:0000256" key="1">
    <source>
        <dbReference type="SAM" id="MobiDB-lite"/>
    </source>
</evidence>
<feature type="compositionally biased region" description="Polar residues" evidence="1">
    <location>
        <begin position="93"/>
        <end position="103"/>
    </location>
</feature>
<dbReference type="Gene3D" id="3.40.50.300">
    <property type="entry name" value="P-loop containing nucleotide triphosphate hydrolases"/>
    <property type="match status" value="1"/>
</dbReference>
<evidence type="ECO:0000313" key="2">
    <source>
        <dbReference type="EMBL" id="PXY32378.1"/>
    </source>
</evidence>
<dbReference type="InterPro" id="IPR027417">
    <property type="entry name" value="P-loop_NTPase"/>
</dbReference>
<feature type="compositionally biased region" description="Low complexity" evidence="1">
    <location>
        <begin position="122"/>
        <end position="141"/>
    </location>
</feature>
<reference evidence="2 3" key="1">
    <citation type="submission" date="2016-07" db="EMBL/GenBank/DDBJ databases">
        <title>Draft genome sequence of Prauserella muralis DSM 45305, isolated from a mould-covered wall in an indoor environment.</title>
        <authorList>
            <person name="Ruckert C."/>
            <person name="Albersmeier A."/>
            <person name="Jiang C.-L."/>
            <person name="Jiang Y."/>
            <person name="Kalinowski J."/>
            <person name="Schneider O."/>
            <person name="Winkler A."/>
            <person name="Zotchev S.B."/>
        </authorList>
    </citation>
    <scope>NUCLEOTIDE SEQUENCE [LARGE SCALE GENOMIC DNA]</scope>
    <source>
        <strain evidence="2 3">DSM 45305</strain>
    </source>
</reference>
<name>A0A2V4BAQ7_9PSEU</name>
<keyword evidence="3" id="KW-1185">Reference proteome</keyword>
<dbReference type="RefSeq" id="WP_112280408.1">
    <property type="nucleotide sequence ID" value="NZ_MASW01000001.1"/>
</dbReference>
<dbReference type="OrthoDB" id="3217500at2"/>
<organism evidence="2 3">
    <name type="scientific">Prauserella muralis</name>
    <dbReference type="NCBI Taxonomy" id="588067"/>
    <lineage>
        <taxon>Bacteria</taxon>
        <taxon>Bacillati</taxon>
        <taxon>Actinomycetota</taxon>
        <taxon>Actinomycetes</taxon>
        <taxon>Pseudonocardiales</taxon>
        <taxon>Pseudonocardiaceae</taxon>
        <taxon>Prauserella</taxon>
    </lineage>
</organism>
<evidence type="ECO:0000313" key="3">
    <source>
        <dbReference type="Proteomes" id="UP000249915"/>
    </source>
</evidence>
<feature type="region of interest" description="Disordered" evidence="1">
    <location>
        <begin position="75"/>
        <end position="148"/>
    </location>
</feature>
<accession>A0A2V4BAQ7</accession>
<sequence>MKWRDLFPTRMALRLVEGSKCGMVLGDGARDRGARCEEITETARGVGYVVEAGSRAVTRVRAAYLTDDDIRQLAQTHRPGPVLHSGEAGRRLMTSTHSAQQPEPISKDGAATCPRTTLTGTRRSSVSSGSSRPCRVSRCPGASPTASG</sequence>
<proteinExistence type="predicted"/>